<accession>A0ABQ3GLV4</accession>
<feature type="transmembrane region" description="Helical" evidence="1">
    <location>
        <begin position="86"/>
        <end position="110"/>
    </location>
</feature>
<comment type="caution">
    <text evidence="2">The sequence shown here is derived from an EMBL/GenBank/DDBJ whole genome shotgun (WGS) entry which is preliminary data.</text>
</comment>
<dbReference type="Proteomes" id="UP000642819">
    <property type="component" value="Unassembled WGS sequence"/>
</dbReference>
<keyword evidence="1" id="KW-1133">Transmembrane helix</keyword>
<keyword evidence="1" id="KW-0472">Membrane</keyword>
<evidence type="ECO:0000313" key="3">
    <source>
        <dbReference type="Proteomes" id="UP000642819"/>
    </source>
</evidence>
<evidence type="ECO:0000256" key="1">
    <source>
        <dbReference type="SAM" id="Phobius"/>
    </source>
</evidence>
<reference evidence="3" key="1">
    <citation type="journal article" date="2019" name="Int. J. Syst. Evol. Microbiol.">
        <title>The Global Catalogue of Microorganisms (GCM) 10K type strain sequencing project: providing services to taxonomists for standard genome sequencing and annotation.</title>
        <authorList>
            <consortium name="The Broad Institute Genomics Platform"/>
            <consortium name="The Broad Institute Genome Sequencing Center for Infectious Disease"/>
            <person name="Wu L."/>
            <person name="Ma J."/>
        </authorList>
    </citation>
    <scope>NUCLEOTIDE SEQUENCE [LARGE SCALE GENOMIC DNA]</scope>
    <source>
        <strain evidence="3">KCTC 19466</strain>
    </source>
</reference>
<dbReference type="EMBL" id="BMXK01000011">
    <property type="protein sequence ID" value="GHD10910.1"/>
    <property type="molecule type" value="Genomic_DNA"/>
</dbReference>
<proteinExistence type="predicted"/>
<name>A0ABQ3GLV4_9MICC</name>
<organism evidence="2 3">
    <name type="scientific">Zhihengliuella salsuginis</name>
    <dbReference type="NCBI Taxonomy" id="578222"/>
    <lineage>
        <taxon>Bacteria</taxon>
        <taxon>Bacillati</taxon>
        <taxon>Actinomycetota</taxon>
        <taxon>Actinomycetes</taxon>
        <taxon>Micrococcales</taxon>
        <taxon>Micrococcaceae</taxon>
        <taxon>Zhihengliuella</taxon>
    </lineage>
</organism>
<feature type="transmembrane region" description="Helical" evidence="1">
    <location>
        <begin position="122"/>
        <end position="139"/>
    </location>
</feature>
<keyword evidence="3" id="KW-1185">Reference proteome</keyword>
<gene>
    <name evidence="2" type="ORF">GCM10008096_24950</name>
</gene>
<evidence type="ECO:0000313" key="2">
    <source>
        <dbReference type="EMBL" id="GHD10910.1"/>
    </source>
</evidence>
<sequence length="174" mass="18998">MTDQRTEAAKGLDRLAILMVVAILSYGGSLFLTLGTGFYDGRLTFLEAVWEAFGVAAQALPLLLAYSMLVQVPLSRLMIRHEVVPLVYMLAQAGIGIYVALPAFAIEYLFFSDEMMPGWRTVYFLVAGFVVLTPAGAVIRWVRFKGFPRRALFLAALLLAAGIAARVVQHIAAA</sequence>
<dbReference type="RefSeq" id="WP_189350920.1">
    <property type="nucleotide sequence ID" value="NZ_BMXK01000011.1"/>
</dbReference>
<feature type="transmembrane region" description="Helical" evidence="1">
    <location>
        <begin position="151"/>
        <end position="172"/>
    </location>
</feature>
<feature type="transmembrane region" description="Helical" evidence="1">
    <location>
        <begin position="12"/>
        <end position="32"/>
    </location>
</feature>
<keyword evidence="1" id="KW-0812">Transmembrane</keyword>
<feature type="transmembrane region" description="Helical" evidence="1">
    <location>
        <begin position="52"/>
        <end position="74"/>
    </location>
</feature>
<protein>
    <submittedName>
        <fullName evidence="2">Uncharacterized protein</fullName>
    </submittedName>
</protein>